<dbReference type="Gene3D" id="3.40.50.1000">
    <property type="entry name" value="HAD superfamily/HAD-like"/>
    <property type="match status" value="1"/>
</dbReference>
<keyword evidence="7" id="KW-0808">Transferase</keyword>
<dbReference type="Pfam" id="PF01040">
    <property type="entry name" value="UbiA"/>
    <property type="match status" value="1"/>
</dbReference>
<dbReference type="InterPro" id="IPR050475">
    <property type="entry name" value="Prenyltransferase_related"/>
</dbReference>
<feature type="transmembrane region" description="Helical" evidence="6">
    <location>
        <begin position="336"/>
        <end position="354"/>
    </location>
</feature>
<organism evidence="7 8">
    <name type="scientific">Albidovulum inexpectatum</name>
    <dbReference type="NCBI Taxonomy" id="196587"/>
    <lineage>
        <taxon>Bacteria</taxon>
        <taxon>Pseudomonadati</taxon>
        <taxon>Pseudomonadota</taxon>
        <taxon>Alphaproteobacteria</taxon>
        <taxon>Rhodobacterales</taxon>
        <taxon>Paracoccaceae</taxon>
        <taxon>Albidovulum</taxon>
    </lineage>
</organism>
<reference evidence="7 8" key="1">
    <citation type="submission" date="2018-01" db="EMBL/GenBank/DDBJ databases">
        <title>Genomic Encyclopedia of Archaeal and Bacterial Type Strains, Phase II (KMG-II): from individual species to whole genera.</title>
        <authorList>
            <person name="Goeker M."/>
        </authorList>
    </citation>
    <scope>NUCLEOTIDE SEQUENCE [LARGE SCALE GENOMIC DNA]</scope>
    <source>
        <strain evidence="7 8">DSM 12048</strain>
    </source>
</reference>
<feature type="transmembrane region" description="Helical" evidence="6">
    <location>
        <begin position="219"/>
        <end position="240"/>
    </location>
</feature>
<dbReference type="GO" id="GO:0016020">
    <property type="term" value="C:membrane"/>
    <property type="evidence" value="ECO:0007669"/>
    <property type="project" value="UniProtKB-SubCell"/>
</dbReference>
<dbReference type="RefSeq" id="WP_104071201.1">
    <property type="nucleotide sequence ID" value="NZ_PRDS01000005.1"/>
</dbReference>
<keyword evidence="8" id="KW-1185">Reference proteome</keyword>
<dbReference type="EMBL" id="PRDS01000005">
    <property type="protein sequence ID" value="PPB80633.1"/>
    <property type="molecule type" value="Genomic_DNA"/>
</dbReference>
<dbReference type="InterPro" id="IPR000537">
    <property type="entry name" value="UbiA_prenyltransferase"/>
</dbReference>
<dbReference type="AlphaFoldDB" id="A0A2S5JGN5"/>
<dbReference type="PANTHER" id="PTHR42723">
    <property type="entry name" value="CHLOROPHYLL SYNTHASE"/>
    <property type="match status" value="1"/>
</dbReference>
<feature type="transmembrane region" description="Helical" evidence="6">
    <location>
        <begin position="261"/>
        <end position="280"/>
    </location>
</feature>
<feature type="transmembrane region" description="Helical" evidence="6">
    <location>
        <begin position="286"/>
        <end position="304"/>
    </location>
</feature>
<evidence type="ECO:0000256" key="4">
    <source>
        <dbReference type="ARBA" id="ARBA00022989"/>
    </source>
</evidence>
<comment type="caution">
    <text evidence="7">The sequence shown here is derived from an EMBL/GenBank/DDBJ whole genome shotgun (WGS) entry which is preliminary data.</text>
</comment>
<dbReference type="Pfam" id="PF12710">
    <property type="entry name" value="HAD"/>
    <property type="match status" value="1"/>
</dbReference>
<sequence>MSETTPLVLDVDGTFLKTDLLYECLWAGLGRAPRETILAVIRHFRHPARLKAELARIAPLRTDLLPVNPDIADLALRSRMAGREVVLASASDRLLVERLAAEYGLSGRVFASDGETNLKGEAKAAALVAEFGERGFDYAGDSAADLAVWRHAENAIVVGPVRSARALSADGANIVEIANGWKFRALIRAMRPHQWVKNVLLLLAMIAAHRFDLQTLIPVLWGMVAFSAAASSIYIVNDLIDLEADRLHPTKRLRPFASGEVPIVVGMGAAAGLALLAVAIAAWLGWAFLGVLVFYMILSLAYSLKLKRMRWIDIATLAALYTVRVVAGAAAGKVDVSIYMLIFIYPVFITLGCVKRLTELTLAKSDERLPGRGYSRADRGDLLNVAVLGIVGALVIFFLYSISEQGRQLYPTTWLLWVAMVPMAWWLNRMVLLGWFGKQDYDPIVFAMRDKFGLGLLMITLSLMFWAAGLWAKWFGL</sequence>
<feature type="transmembrane region" description="Helical" evidence="6">
    <location>
        <begin position="452"/>
        <end position="472"/>
    </location>
</feature>
<evidence type="ECO:0000256" key="3">
    <source>
        <dbReference type="ARBA" id="ARBA00022692"/>
    </source>
</evidence>
<dbReference type="NCBIfam" id="NF006088">
    <property type="entry name" value="PRK08238.1"/>
    <property type="match status" value="1"/>
</dbReference>
<evidence type="ECO:0000313" key="7">
    <source>
        <dbReference type="EMBL" id="PPB80633.1"/>
    </source>
</evidence>
<dbReference type="Proteomes" id="UP000239736">
    <property type="component" value="Unassembled WGS sequence"/>
</dbReference>
<accession>A0A2S5JGN5</accession>
<dbReference type="OrthoDB" id="9803632at2"/>
<proteinExistence type="predicted"/>
<dbReference type="PANTHER" id="PTHR42723:SF1">
    <property type="entry name" value="CHLOROPHYLL SYNTHASE, CHLOROPLASTIC"/>
    <property type="match status" value="1"/>
</dbReference>
<keyword evidence="5 6" id="KW-0472">Membrane</keyword>
<keyword evidence="4 6" id="KW-1133">Transmembrane helix</keyword>
<dbReference type="InterPro" id="IPR023214">
    <property type="entry name" value="HAD_sf"/>
</dbReference>
<protein>
    <submittedName>
        <fullName evidence="7">4-hydroxybenzoate polyprenyltransferase</fullName>
    </submittedName>
</protein>
<dbReference type="CDD" id="cd13963">
    <property type="entry name" value="PT_UbiA_2"/>
    <property type="match status" value="1"/>
</dbReference>
<keyword evidence="3 6" id="KW-0812">Transmembrane</keyword>
<evidence type="ECO:0000256" key="2">
    <source>
        <dbReference type="ARBA" id="ARBA00022475"/>
    </source>
</evidence>
<dbReference type="GO" id="GO:0016765">
    <property type="term" value="F:transferase activity, transferring alkyl or aryl (other than methyl) groups"/>
    <property type="evidence" value="ECO:0007669"/>
    <property type="project" value="InterPro"/>
</dbReference>
<dbReference type="SUPFAM" id="SSF56784">
    <property type="entry name" value="HAD-like"/>
    <property type="match status" value="1"/>
</dbReference>
<gene>
    <name evidence="7" type="ORF">LV82_01982</name>
</gene>
<feature type="transmembrane region" description="Helical" evidence="6">
    <location>
        <begin position="414"/>
        <end position="432"/>
    </location>
</feature>
<comment type="subcellular location">
    <subcellularLocation>
        <location evidence="1">Membrane</location>
        <topology evidence="1">Multi-pass membrane protein</topology>
    </subcellularLocation>
</comment>
<keyword evidence="2" id="KW-1003">Cell membrane</keyword>
<dbReference type="Gene3D" id="1.10.357.140">
    <property type="entry name" value="UbiA prenyltransferase"/>
    <property type="match status" value="1"/>
</dbReference>
<name>A0A2S5JGN5_9RHOB</name>
<feature type="transmembrane region" description="Helical" evidence="6">
    <location>
        <begin position="311"/>
        <end position="330"/>
    </location>
</feature>
<dbReference type="InterPro" id="IPR036412">
    <property type="entry name" value="HAD-like_sf"/>
</dbReference>
<evidence type="ECO:0000256" key="6">
    <source>
        <dbReference type="SAM" id="Phobius"/>
    </source>
</evidence>
<feature type="transmembrane region" description="Helical" evidence="6">
    <location>
        <begin position="382"/>
        <end position="402"/>
    </location>
</feature>
<evidence type="ECO:0000256" key="1">
    <source>
        <dbReference type="ARBA" id="ARBA00004141"/>
    </source>
</evidence>
<dbReference type="InterPro" id="IPR044878">
    <property type="entry name" value="UbiA_sf"/>
</dbReference>
<evidence type="ECO:0000313" key="8">
    <source>
        <dbReference type="Proteomes" id="UP000239736"/>
    </source>
</evidence>
<evidence type="ECO:0000256" key="5">
    <source>
        <dbReference type="ARBA" id="ARBA00023136"/>
    </source>
</evidence>